<dbReference type="PROSITE" id="PS51832">
    <property type="entry name" value="HD_GYP"/>
    <property type="match status" value="1"/>
</dbReference>
<dbReference type="Proteomes" id="UP000637074">
    <property type="component" value="Unassembled WGS sequence"/>
</dbReference>
<dbReference type="EMBL" id="BNDS01000031">
    <property type="protein sequence ID" value="GHI01000.1"/>
    <property type="molecule type" value="Genomic_DNA"/>
</dbReference>
<dbReference type="InterPro" id="IPR003607">
    <property type="entry name" value="HD/PDEase_dom"/>
</dbReference>
<dbReference type="PANTHER" id="PTHR43155">
    <property type="entry name" value="CYCLIC DI-GMP PHOSPHODIESTERASE PA4108-RELATED"/>
    <property type="match status" value="1"/>
</dbReference>
<dbReference type="SMART" id="SM00471">
    <property type="entry name" value="HDc"/>
    <property type="match status" value="1"/>
</dbReference>
<dbReference type="NCBIfam" id="TIGR00277">
    <property type="entry name" value="HDIG"/>
    <property type="match status" value="1"/>
</dbReference>
<keyword evidence="4" id="KW-1185">Reference proteome</keyword>
<evidence type="ECO:0008006" key="5">
    <source>
        <dbReference type="Google" id="ProtNLM"/>
    </source>
</evidence>
<evidence type="ECO:0000259" key="1">
    <source>
        <dbReference type="PROSITE" id="PS51831"/>
    </source>
</evidence>
<sequence length="200" mass="22874">MKSFIRVEKQNLELTEALSNALDYRDTYTQHHSENVAKYAIEIAKKMKLPKNVCEDIYLGGLLHDIGKIGIPEDILKKPGKLTKRELEVIKTHPTIGYEMIKHVSSFNRNGVLDIVLYHHERYDGKGYPKGLKGDNIPLVARIVGIADTFDAMTSNRIYKSQVNVEYALNEIRSNKGKQFDPELVDIFLSLFEKVEPDQK</sequence>
<evidence type="ECO:0000259" key="2">
    <source>
        <dbReference type="PROSITE" id="PS51832"/>
    </source>
</evidence>
<evidence type="ECO:0000313" key="3">
    <source>
        <dbReference type="EMBL" id="GHI01000.1"/>
    </source>
</evidence>
<organism evidence="3 4">
    <name type="scientific">Neobacillus kokaensis</name>
    <dbReference type="NCBI Taxonomy" id="2759023"/>
    <lineage>
        <taxon>Bacteria</taxon>
        <taxon>Bacillati</taxon>
        <taxon>Bacillota</taxon>
        <taxon>Bacilli</taxon>
        <taxon>Bacillales</taxon>
        <taxon>Bacillaceae</taxon>
        <taxon>Neobacillus</taxon>
    </lineage>
</organism>
<dbReference type="CDD" id="cd00077">
    <property type="entry name" value="HDc"/>
    <property type="match status" value="1"/>
</dbReference>
<dbReference type="PROSITE" id="PS51831">
    <property type="entry name" value="HD"/>
    <property type="match status" value="1"/>
</dbReference>
<gene>
    <name evidence="3" type="ORF">AM1BK_45420</name>
</gene>
<dbReference type="Gene3D" id="1.10.3210.10">
    <property type="entry name" value="Hypothetical protein af1432"/>
    <property type="match status" value="1"/>
</dbReference>
<dbReference type="SUPFAM" id="SSF109604">
    <property type="entry name" value="HD-domain/PDEase-like"/>
    <property type="match status" value="1"/>
</dbReference>
<name>A0ABQ3N9C9_9BACI</name>
<protein>
    <recommendedName>
        <fullName evidence="5">Phosphohydrolase</fullName>
    </recommendedName>
</protein>
<dbReference type="Pfam" id="PF13487">
    <property type="entry name" value="HD_5"/>
    <property type="match status" value="1"/>
</dbReference>
<feature type="domain" description="HD" evidence="1">
    <location>
        <begin position="29"/>
        <end position="153"/>
    </location>
</feature>
<dbReference type="InterPro" id="IPR037522">
    <property type="entry name" value="HD_GYP_dom"/>
</dbReference>
<dbReference type="InterPro" id="IPR006675">
    <property type="entry name" value="HDIG_dom"/>
</dbReference>
<evidence type="ECO:0000313" key="4">
    <source>
        <dbReference type="Proteomes" id="UP000637074"/>
    </source>
</evidence>
<proteinExistence type="predicted"/>
<feature type="domain" description="HD-GYP" evidence="2">
    <location>
        <begin position="7"/>
        <end position="200"/>
    </location>
</feature>
<accession>A0ABQ3N9C9</accession>
<dbReference type="InterPro" id="IPR006674">
    <property type="entry name" value="HD_domain"/>
</dbReference>
<reference evidence="3 4" key="1">
    <citation type="journal article" date="2022" name="Int. J. Syst. Evol. Microbiol.">
        <title>Neobacillus kokaensis sp. nov., isolated from soil.</title>
        <authorList>
            <person name="Yuki K."/>
            <person name="Matsubara H."/>
            <person name="Yamaguchi S."/>
        </authorList>
    </citation>
    <scope>NUCLEOTIDE SEQUENCE [LARGE SCALE GENOMIC DNA]</scope>
    <source>
        <strain evidence="3 4">LOB 377</strain>
    </source>
</reference>
<comment type="caution">
    <text evidence="3">The sequence shown here is derived from an EMBL/GenBank/DDBJ whole genome shotgun (WGS) entry which is preliminary data.</text>
</comment>